<dbReference type="EC" id="6.3.5.-" evidence="3"/>
<keyword evidence="3" id="KW-0436">Ligase</keyword>
<feature type="transmembrane region" description="Helical" evidence="1">
    <location>
        <begin position="49"/>
        <end position="67"/>
    </location>
</feature>
<dbReference type="EMBL" id="UHAQ01000004">
    <property type="protein sequence ID" value="SUK96773.1"/>
    <property type="molecule type" value="Genomic_DNA"/>
</dbReference>
<protein>
    <submittedName>
        <fullName evidence="3">Aspartyl/glutamyl-tRNA amidotransferase subunit B</fullName>
        <ecNumber evidence="3">6.3.5.-</ecNumber>
    </submittedName>
</protein>
<dbReference type="InterPro" id="IPR006075">
    <property type="entry name" value="Asn/Gln-tRNA_Trfase_suB/E_cat"/>
</dbReference>
<proteinExistence type="predicted"/>
<reference evidence="3 4" key="1">
    <citation type="submission" date="2018-06" db="EMBL/GenBank/DDBJ databases">
        <authorList>
            <consortium name="Pathogen Informatics"/>
            <person name="Doyle S."/>
        </authorList>
    </citation>
    <scope>NUCLEOTIDE SEQUENCE [LARGE SCALE GENOMIC DNA]</scope>
    <source>
        <strain evidence="3 4">NCTC5664</strain>
    </source>
</reference>
<evidence type="ECO:0000259" key="2">
    <source>
        <dbReference type="Pfam" id="PF02934"/>
    </source>
</evidence>
<dbReference type="GO" id="GO:0016740">
    <property type="term" value="F:transferase activity"/>
    <property type="evidence" value="ECO:0007669"/>
    <property type="project" value="UniProtKB-KW"/>
</dbReference>
<sequence>MKKTPRRKLLNGGEIGQETRRLMKSTGKTILMRVKEGSDDYRYFPELTLYLYILMMLGKSVFVRQFLNYQMSVKLSM</sequence>
<keyword evidence="1" id="KW-1133">Transmembrane helix</keyword>
<dbReference type="Proteomes" id="UP000254502">
    <property type="component" value="Unassembled WGS sequence"/>
</dbReference>
<organism evidence="3 4">
    <name type="scientific">Staphylococcus aureus</name>
    <dbReference type="NCBI Taxonomy" id="1280"/>
    <lineage>
        <taxon>Bacteria</taxon>
        <taxon>Bacillati</taxon>
        <taxon>Bacillota</taxon>
        <taxon>Bacilli</taxon>
        <taxon>Bacillales</taxon>
        <taxon>Staphylococcaceae</taxon>
        <taxon>Staphylococcus</taxon>
    </lineage>
</organism>
<dbReference type="GO" id="GO:0016874">
    <property type="term" value="F:ligase activity"/>
    <property type="evidence" value="ECO:0007669"/>
    <property type="project" value="UniProtKB-KW"/>
</dbReference>
<dbReference type="SUPFAM" id="SSF55931">
    <property type="entry name" value="Glutamine synthetase/guanido kinase"/>
    <property type="match status" value="1"/>
</dbReference>
<name>A0A380E5Y3_STAAU</name>
<keyword evidence="3" id="KW-0808">Transferase</keyword>
<keyword evidence="1" id="KW-0472">Membrane</keyword>
<accession>A0A380E5Y3</accession>
<dbReference type="Pfam" id="PF02934">
    <property type="entry name" value="GatB_N"/>
    <property type="match status" value="1"/>
</dbReference>
<keyword evidence="1" id="KW-0812">Transmembrane</keyword>
<dbReference type="InterPro" id="IPR014746">
    <property type="entry name" value="Gln_synth/guanido_kin_cat_dom"/>
</dbReference>
<dbReference type="AlphaFoldDB" id="A0A380E5Y3"/>
<feature type="domain" description="Aspartyl/Glutamyl-tRNA(Gln) amidotransferase subunit B/E catalytic" evidence="2">
    <location>
        <begin position="14"/>
        <end position="50"/>
    </location>
</feature>
<evidence type="ECO:0000256" key="1">
    <source>
        <dbReference type="SAM" id="Phobius"/>
    </source>
</evidence>
<evidence type="ECO:0000313" key="3">
    <source>
        <dbReference type="EMBL" id="SUK96773.1"/>
    </source>
</evidence>
<gene>
    <name evidence="3" type="primary">gatB_3</name>
    <name evidence="3" type="ORF">NCTC5664_04074</name>
</gene>
<evidence type="ECO:0000313" key="4">
    <source>
        <dbReference type="Proteomes" id="UP000254502"/>
    </source>
</evidence>